<dbReference type="CDD" id="cd14415">
    <property type="entry name" value="UBA_NACA_NACP1"/>
    <property type="match status" value="1"/>
</dbReference>
<gene>
    <name evidence="3" type="primary">naca</name>
</gene>
<dbReference type="PROSITE" id="PS51151">
    <property type="entry name" value="NAC_AB"/>
    <property type="match status" value="1"/>
</dbReference>
<feature type="compositionally biased region" description="Low complexity" evidence="1">
    <location>
        <begin position="281"/>
        <end position="295"/>
    </location>
</feature>
<feature type="compositionally biased region" description="Basic and acidic residues" evidence="1">
    <location>
        <begin position="156"/>
        <end position="188"/>
    </location>
</feature>
<dbReference type="Pfam" id="PF01849">
    <property type="entry name" value="NAC"/>
    <property type="match status" value="1"/>
</dbReference>
<feature type="compositionally biased region" description="Polar residues" evidence="1">
    <location>
        <begin position="254"/>
        <end position="266"/>
    </location>
</feature>
<evidence type="ECO:0000313" key="4">
    <source>
        <dbReference type="Proteomes" id="UP000694389"/>
    </source>
</evidence>
<dbReference type="Pfam" id="PF19026">
    <property type="entry name" value="UBA_HYPK"/>
    <property type="match status" value="1"/>
</dbReference>
<dbReference type="GeneTree" id="ENSGT00440000033468"/>
<feature type="compositionally biased region" description="Low complexity" evidence="1">
    <location>
        <begin position="136"/>
        <end position="149"/>
    </location>
</feature>
<dbReference type="Ensembl" id="ENSDLAT00005080063.1">
    <property type="protein sequence ID" value="ENSDLAP00005070613.1"/>
    <property type="gene ID" value="ENSDLAG00005025585.2"/>
</dbReference>
<dbReference type="InterPro" id="IPR038187">
    <property type="entry name" value="NAC_A/B_dom_sf"/>
</dbReference>
<protein>
    <recommendedName>
        <fullName evidence="2">NAC-A/B domain-containing protein</fullName>
    </recommendedName>
</protein>
<dbReference type="InterPro" id="IPR002715">
    <property type="entry name" value="Nas_poly-pep-assoc_cplx_dom"/>
</dbReference>
<feature type="domain" description="NAC-A/B" evidence="2">
    <location>
        <begin position="308"/>
        <end position="373"/>
    </location>
</feature>
<keyword evidence="4" id="KW-1185">Reference proteome</keyword>
<dbReference type="Proteomes" id="UP000694389">
    <property type="component" value="Unassembled WGS sequence"/>
</dbReference>
<evidence type="ECO:0000259" key="2">
    <source>
        <dbReference type="PROSITE" id="PS51151"/>
    </source>
</evidence>
<dbReference type="Gene3D" id="2.20.70.30">
    <property type="entry name" value="Nascent polypeptide-associated complex domain"/>
    <property type="match status" value="1"/>
</dbReference>
<reference evidence="3" key="2">
    <citation type="submission" date="2025-09" db="UniProtKB">
        <authorList>
            <consortium name="Ensembl"/>
        </authorList>
    </citation>
    <scope>IDENTIFICATION</scope>
</reference>
<feature type="region of interest" description="Disordered" evidence="1">
    <location>
        <begin position="43"/>
        <end position="319"/>
    </location>
</feature>
<accession>A0A8P4G8B5</accession>
<dbReference type="AlphaFoldDB" id="A0A8P4G8B5"/>
<evidence type="ECO:0000313" key="3">
    <source>
        <dbReference type="Ensembl" id="ENSDLAP00005070613.1"/>
    </source>
</evidence>
<dbReference type="FunFam" id="2.20.70.30:FF:000002">
    <property type="entry name" value="Nascent polypeptide-associated complex (NAC), alpha subunit"/>
    <property type="match status" value="1"/>
</dbReference>
<dbReference type="CDD" id="cd22054">
    <property type="entry name" value="NAC_NACA"/>
    <property type="match status" value="1"/>
</dbReference>
<feature type="compositionally biased region" description="Low complexity" evidence="1">
    <location>
        <begin position="117"/>
        <end position="128"/>
    </location>
</feature>
<sequence length="453" mass="47947">MPGEATETVPVTEQEMQQPQVETAAEVSNSAAASEMAVPTVSKAIALENPPETPVPAQEISSPEAVSVQTSDQANGVAATQETTKQTEEIGLVATPVSQQEATADQAGDSAGPPVPEESVSSSEAPVATSKEPQAEEQAAPTTQAQSPESVGAAEDSARREVEHISVEAKTSGDEPEAVAEKVLDDPKPCAPEDVSLRSEAGKATESPKTAVEDAKNLNVNLPTQKESPDKEEPVILLSKAIQSKGTSKCEGPTLSTHHLSGSGTESDSDDSVPELEEQDSAQTQTQQAQLAAAAEIDEEPVSKAKQSRSEKKARKAMSKLGLRQVTGVTRVTIRKSKNILFVITKPDVYKSPASDTYIVFGEAKIEDLSQQAQLAAAEKFKVQGEAVSNIQENTQTPTVQEESEEEEVDETGVEVKDIELVMSQANVSRAKAVRALKNNNNDIVNAIMELTM</sequence>
<dbReference type="FunFam" id="1.10.8.10:FF:000006">
    <property type="entry name" value="Putative nascent polypeptide-associated complex subunit alpha"/>
    <property type="match status" value="1"/>
</dbReference>
<dbReference type="InterPro" id="IPR044034">
    <property type="entry name" value="NAC-like_UBA"/>
</dbReference>
<reference evidence="3" key="1">
    <citation type="submission" date="2025-08" db="UniProtKB">
        <authorList>
            <consortium name="Ensembl"/>
        </authorList>
    </citation>
    <scope>IDENTIFICATION</scope>
</reference>
<feature type="compositionally biased region" description="Acidic residues" evidence="1">
    <location>
        <begin position="267"/>
        <end position="280"/>
    </location>
</feature>
<proteinExistence type="predicted"/>
<dbReference type="PANTHER" id="PTHR21713">
    <property type="entry name" value="NASCENT POLYPEPTIDE ASSOCIATED COMPLEX ALPHA SUBUNIT-RELATED"/>
    <property type="match status" value="1"/>
</dbReference>
<dbReference type="GO" id="GO:0005854">
    <property type="term" value="C:nascent polypeptide-associated complex"/>
    <property type="evidence" value="ECO:0007669"/>
    <property type="project" value="InterPro"/>
</dbReference>
<organism evidence="3 4">
    <name type="scientific">Dicentrarchus labrax</name>
    <name type="common">European seabass</name>
    <name type="synonym">Morone labrax</name>
    <dbReference type="NCBI Taxonomy" id="13489"/>
    <lineage>
        <taxon>Eukaryota</taxon>
        <taxon>Metazoa</taxon>
        <taxon>Chordata</taxon>
        <taxon>Craniata</taxon>
        <taxon>Vertebrata</taxon>
        <taxon>Euteleostomi</taxon>
        <taxon>Actinopterygii</taxon>
        <taxon>Neopterygii</taxon>
        <taxon>Teleostei</taxon>
        <taxon>Neoteleostei</taxon>
        <taxon>Acanthomorphata</taxon>
        <taxon>Eupercaria</taxon>
        <taxon>Moronidae</taxon>
        <taxon>Dicentrarchus</taxon>
    </lineage>
</organism>
<dbReference type="Gene3D" id="1.10.8.10">
    <property type="entry name" value="DNA helicase RuvA subunit, C-terminal domain"/>
    <property type="match status" value="1"/>
</dbReference>
<dbReference type="InterPro" id="IPR016641">
    <property type="entry name" value="EGD2/NACA0like"/>
</dbReference>
<name>A0A8P4G8B5_DICLA</name>
<evidence type="ECO:0000256" key="1">
    <source>
        <dbReference type="SAM" id="MobiDB-lite"/>
    </source>
</evidence>
<dbReference type="SMART" id="SM01407">
    <property type="entry name" value="NAC"/>
    <property type="match status" value="1"/>
</dbReference>